<evidence type="ECO:0000256" key="2">
    <source>
        <dbReference type="SAM" id="MobiDB-lite"/>
    </source>
</evidence>
<feature type="region of interest" description="Disordered" evidence="2">
    <location>
        <begin position="926"/>
        <end position="953"/>
    </location>
</feature>
<sequence>MTSQKDQIQRLIAEIEATLAKPASRLSLGLSGEADRQRQLLSKLSDYLQSLDQELESPGGWGPLDPGTGQLVSPQPSNSAAKTEQEASQVLQELMLEMRYLRENSLRPMRQELEVLQQKRESLQAELNVLEAQQRGNSVVPLHSEEQLTAFLETLMQRLQEQLSTQMVQNIATMEAAAVEQLSTSENPAPLLSGQRLEQVRLLQAQSDHLLLKLDATLAAVFDSLQKSVDSYRDSLEEGLSQMHGLGRQGEVIFHAFVNHLAQQLGQDASSYLAGDLASEQKNVAQEPIPGGVEVDLDPIQLDELDQALENLALEEEIGAPTTQPAIGIDPDLMLDDEAPQGDGEVAPGQTGDDLAVDPDLALLDDDLILDGDLNFEEDAPGLEMGIQSLEALEDGAVQSGDLPGPLETAIADASASGANDDDLSADKIPLFDDQEAALASQSDASLNLDAGLGDMDESLGLLALGADSATESTLSDEALESIVLSPESDDGELFTFNTGFDLSESSVDLSESEADGPEADGPEIASPEIASPEIASPELDGPAADGPAAAAPEQPNASPLSEDLLAFSFADDDVALEETNLELAEPLTDTELLDASQVAEDWLFDQSDDAQNDAVGDGTAPDPALVAEDLDDGGDPELEPTVENLFGDSIAAPLDSDATPVDQPDTVVSLEEILPETPLGTVDVSENVPDDVYIPASADEDLINLVETDTEQRLLIELADKQLVEQLDEDLQKLASDSLDSDYGVDDDDALEPIDQNTLETIVRDLEIEDVGLIDSSEGEDADEGPFEQGLVEQGLVDADPAAQDLVVDALPETPLVEDQSDRDLFGSFTTDALAVDADALAVSSDGDQEARVDLPEFDQTFDSFGDDGDSLDDAIPDSLADELADLSQQSNALSEQIDDTDIQLLSDLEEPVVALDELATEVPTVENAAPHLDSASTPDVPLDGEGADGEDLDSSEFLQAEQQAFWQTLANGDSGADGANLTAEATDVAPLAELSLGVDPLAATSEATSDAEPDFDDLLVLDDLDVSSEEPSSEGNLDLGDLDDLFGQSTLPDLEELDQDSLDMAPTEPADPLTVLGLDTSSSTEMRLPQVDAPDAFVDRDVETLADVPSADVDLIPESTADVSLASSVPPVKTALPVVDIEGAWFLGLDVGSTGLSAVLMNRRTGQVYPLYWQMDSSEAKHFRLPAMAVVTAAQETVAVGHDALGDLEDLMDAFGPKMADLIGVNRLKPLLKVAVGHGQTLPNSDPWLRWSDTVELPMLQVLQSMVALLKSVVDRGQAVGLDGDNLAQVWTKLQGVIVGYPTNWPDTYSFNLREAILMAGIITQPEQIVFVEDSIATVLSGLPDPNEVSVAETVSLSRQPSLYNCQWQDGTVVISAGATMTELGLVHVPKDLSSLNYGDFALRSFAYAGDALDQDIICQLLLPAERSQPLGADDVATTSWDWQGHLSSEDGDWSQLRLNDLTLPAVGHVDWAQRYRLQHRLLTSNLGQSLLAVARHLKLVLQQKSQARITLAGQQWLIKRSHLEQLVFLPYIHRINRYLNVLLSQHTVDAQAIKQVVCTGGSASLPAIARLLRSKFPNATIIQDTYAAELPQSCSRVAYGLVNIARYPHVFNITRQQYSDYFLLMELLRVFPQQPLPVGAIMHLLEQRGINTQACHLHILALLEGHLPPGLVPTTADRGLICDRTTDLPTYRALLQTPLFSKTVTESGGQIYIPNEAQAEQLRAYCNRLLLHKAQTLEEPLIAHLEVAV</sequence>
<dbReference type="Gene3D" id="3.30.420.40">
    <property type="match status" value="1"/>
</dbReference>
<keyword evidence="1" id="KW-0175">Coiled coil</keyword>
<dbReference type="Gene3D" id="3.90.640.10">
    <property type="entry name" value="Actin, Chain A, domain 4"/>
    <property type="match status" value="1"/>
</dbReference>
<dbReference type="Proteomes" id="UP001196661">
    <property type="component" value="Unassembled WGS sequence"/>
</dbReference>
<feature type="coiled-coil region" evidence="1">
    <location>
        <begin position="106"/>
        <end position="162"/>
    </location>
</feature>
<feature type="region of interest" description="Disordered" evidence="2">
    <location>
        <begin position="506"/>
        <end position="564"/>
    </location>
</feature>
<accession>A0ABS5Y6D8</accession>
<dbReference type="SUPFAM" id="SSF53067">
    <property type="entry name" value="Actin-like ATPase domain"/>
    <property type="match status" value="1"/>
</dbReference>
<dbReference type="EMBL" id="JADOER010000011">
    <property type="protein sequence ID" value="MBT9313063.1"/>
    <property type="molecule type" value="Genomic_DNA"/>
</dbReference>
<name>A0ABS5Y6D8_9CYAN</name>
<feature type="region of interest" description="Disordered" evidence="2">
    <location>
        <begin position="604"/>
        <end position="642"/>
    </location>
</feature>
<organism evidence="3 4">
    <name type="scientific">Leptothoe kymatousa TAU-MAC 1615</name>
    <dbReference type="NCBI Taxonomy" id="2364775"/>
    <lineage>
        <taxon>Bacteria</taxon>
        <taxon>Bacillati</taxon>
        <taxon>Cyanobacteriota</taxon>
        <taxon>Cyanophyceae</taxon>
        <taxon>Nodosilineales</taxon>
        <taxon>Cymatolegaceae</taxon>
        <taxon>Leptothoe</taxon>
        <taxon>Leptothoe kymatousa</taxon>
    </lineage>
</organism>
<keyword evidence="4" id="KW-1185">Reference proteome</keyword>
<protein>
    <submittedName>
        <fullName evidence="3">Uncharacterized protein</fullName>
    </submittedName>
</protein>
<gene>
    <name evidence="3" type="ORF">IXB28_12655</name>
</gene>
<proteinExistence type="predicted"/>
<evidence type="ECO:0000256" key="1">
    <source>
        <dbReference type="SAM" id="Coils"/>
    </source>
</evidence>
<feature type="compositionally biased region" description="Acidic residues" evidence="2">
    <location>
        <begin position="511"/>
        <end position="522"/>
    </location>
</feature>
<feature type="compositionally biased region" description="Acidic residues" evidence="2">
    <location>
        <begin position="629"/>
        <end position="641"/>
    </location>
</feature>
<evidence type="ECO:0000313" key="4">
    <source>
        <dbReference type="Proteomes" id="UP001196661"/>
    </source>
</evidence>
<dbReference type="InterPro" id="IPR043129">
    <property type="entry name" value="ATPase_NBD"/>
</dbReference>
<comment type="caution">
    <text evidence="3">The sequence shown here is derived from an EMBL/GenBank/DDBJ whole genome shotgun (WGS) entry which is preliminary data.</text>
</comment>
<feature type="region of interest" description="Disordered" evidence="2">
    <location>
        <begin position="54"/>
        <end position="86"/>
    </location>
</feature>
<feature type="compositionally biased region" description="Polar residues" evidence="2">
    <location>
        <begin position="70"/>
        <end position="86"/>
    </location>
</feature>
<feature type="compositionally biased region" description="Low complexity" evidence="2">
    <location>
        <begin position="541"/>
        <end position="553"/>
    </location>
</feature>
<evidence type="ECO:0000313" key="3">
    <source>
        <dbReference type="EMBL" id="MBT9313063.1"/>
    </source>
</evidence>
<dbReference type="RefSeq" id="WP_215618951.1">
    <property type="nucleotide sequence ID" value="NZ_JADOER010000011.1"/>
</dbReference>
<reference evidence="3 4" key="1">
    <citation type="journal article" date="2021" name="Mar. Drugs">
        <title>Genome Reduction and Secondary Metabolism of the Marine Sponge-Associated Cyanobacterium Leptothoe.</title>
        <authorList>
            <person name="Konstantinou D."/>
            <person name="Popin R.V."/>
            <person name="Fewer D.P."/>
            <person name="Sivonen K."/>
            <person name="Gkelis S."/>
        </authorList>
    </citation>
    <scope>NUCLEOTIDE SEQUENCE [LARGE SCALE GENOMIC DNA]</scope>
    <source>
        <strain evidence="3 4">TAU-MAC 1615</strain>
    </source>
</reference>